<reference evidence="1" key="1">
    <citation type="submission" date="2022-09" db="EMBL/GenBank/DDBJ databases">
        <title>Maribacter litopenaei sp. nov., isolated from the intestinal tract of the Pacific White Shrimp, Litopenaeus vannamei.</title>
        <authorList>
            <person name="Kim S.Y."/>
            <person name="Hwang C.Y."/>
        </authorList>
    </citation>
    <scope>NUCLEOTIDE SEQUENCE</scope>
    <source>
        <strain evidence="1">HL-LV01</strain>
    </source>
</reference>
<protein>
    <submittedName>
        <fullName evidence="1">DUF2911 domain-containing protein</fullName>
    </submittedName>
</protein>
<sequence length="293" mass="33878">MNKIGLLVLIFHCAITSWSQIIHPKASPYSVIEQEIGLSKIIVEYSRPAARGRKIFGFQADGQPALVPYGRIWRVGANESTKITFDTDVKVNGQSLPKGQYALYVFPYSEYWDLVFHMNITHWGDGRNNYDPKEDVLRVRIRPITTLVFQENLLISFDEIGHDSVKMVIQWARTKADVLITFDTYEIMRTKIERTLKENPTAQTYYEVARYYQEEGIHLAEAISYLEKALEKGGETYYFYRVKSLVEGDLGYYDAAIQSANKSLKLAAMEDKDEFVRLNQKSIKTWEDKLENN</sequence>
<gene>
    <name evidence="1" type="ORF">NYZ99_13235</name>
</gene>
<dbReference type="SUPFAM" id="SSF48452">
    <property type="entry name" value="TPR-like"/>
    <property type="match status" value="1"/>
</dbReference>
<dbReference type="InterPro" id="IPR021314">
    <property type="entry name" value="DUF2911"/>
</dbReference>
<dbReference type="Proteomes" id="UP001059209">
    <property type="component" value="Chromosome"/>
</dbReference>
<keyword evidence="2" id="KW-1185">Reference proteome</keyword>
<dbReference type="Gene3D" id="1.25.40.10">
    <property type="entry name" value="Tetratricopeptide repeat domain"/>
    <property type="match status" value="1"/>
</dbReference>
<dbReference type="EMBL" id="CP104205">
    <property type="protein sequence ID" value="UWX54023.1"/>
    <property type="molecule type" value="Genomic_DNA"/>
</dbReference>
<proteinExistence type="predicted"/>
<organism evidence="1 2">
    <name type="scientific">Maribacter litopenaei</name>
    <dbReference type="NCBI Taxonomy" id="2976127"/>
    <lineage>
        <taxon>Bacteria</taxon>
        <taxon>Pseudomonadati</taxon>
        <taxon>Bacteroidota</taxon>
        <taxon>Flavobacteriia</taxon>
        <taxon>Flavobacteriales</taxon>
        <taxon>Flavobacteriaceae</taxon>
        <taxon>Maribacter</taxon>
    </lineage>
</organism>
<accession>A0ABY5Y4U7</accession>
<dbReference type="InterPro" id="IPR011990">
    <property type="entry name" value="TPR-like_helical_dom_sf"/>
</dbReference>
<dbReference type="Pfam" id="PF11138">
    <property type="entry name" value="DUF2911"/>
    <property type="match status" value="1"/>
</dbReference>
<evidence type="ECO:0000313" key="2">
    <source>
        <dbReference type="Proteomes" id="UP001059209"/>
    </source>
</evidence>
<name>A0ABY5Y4U7_9FLAO</name>
<evidence type="ECO:0000313" key="1">
    <source>
        <dbReference type="EMBL" id="UWX54023.1"/>
    </source>
</evidence>